<dbReference type="NCBIfam" id="TIGR00745">
    <property type="entry name" value="apbA_panE"/>
    <property type="match status" value="1"/>
</dbReference>
<dbReference type="SUPFAM" id="SSF51735">
    <property type="entry name" value="NAD(P)-binding Rossmann-fold domains"/>
    <property type="match status" value="1"/>
</dbReference>
<dbReference type="HOGENOM" id="CLU_031468_6_0_9"/>
<dbReference type="PANTHER" id="PTHR21708">
    <property type="entry name" value="PROBABLE 2-DEHYDROPANTOATE 2-REDUCTASE"/>
    <property type="match status" value="1"/>
</dbReference>
<dbReference type="InterPro" id="IPR013332">
    <property type="entry name" value="KPR_N"/>
</dbReference>
<dbReference type="PANTHER" id="PTHR21708:SF26">
    <property type="entry name" value="2-DEHYDROPANTOATE 2-REDUCTASE"/>
    <property type="match status" value="1"/>
</dbReference>
<dbReference type="Gene3D" id="1.10.1040.10">
    <property type="entry name" value="N-(1-d-carboxylethyl)-l-norvaline Dehydrogenase, domain 2"/>
    <property type="match status" value="1"/>
</dbReference>
<dbReference type="InterPro" id="IPR013752">
    <property type="entry name" value="KPA_reductase"/>
</dbReference>
<evidence type="ECO:0000313" key="7">
    <source>
        <dbReference type="EMBL" id="ADL05582.1"/>
    </source>
</evidence>
<feature type="domain" description="Ketopantoate reductase N-terminal" evidence="5">
    <location>
        <begin position="9"/>
        <end position="127"/>
    </location>
</feature>
<keyword evidence="8" id="KW-1185">Reference proteome</keyword>
<comment type="similarity">
    <text evidence="1 4">Belongs to the ketopantoate reductase family.</text>
</comment>
<protein>
    <recommendedName>
        <fullName evidence="4">2-dehydropantoate 2-reductase</fullName>
        <ecNumber evidence="4">1.1.1.169</ecNumber>
    </recommendedName>
    <alternativeName>
        <fullName evidence="4">Ketopantoate reductase</fullName>
    </alternativeName>
</protein>
<dbReference type="GO" id="GO:0015940">
    <property type="term" value="P:pantothenate biosynthetic process"/>
    <property type="evidence" value="ECO:0007669"/>
    <property type="project" value="UniProtKB-UniPathway"/>
</dbReference>
<dbReference type="InterPro" id="IPR051402">
    <property type="entry name" value="KPR-Related"/>
</dbReference>
<accession>D9R7S8</accession>
<proteinExistence type="inferred from homology"/>
<evidence type="ECO:0000256" key="4">
    <source>
        <dbReference type="RuleBase" id="RU362068"/>
    </source>
</evidence>
<dbReference type="OrthoDB" id="9793586at2"/>
<gene>
    <name evidence="7" type="ordered locus">Closa_3049</name>
</gene>
<dbReference type="Pfam" id="PF08546">
    <property type="entry name" value="ApbA_C"/>
    <property type="match status" value="1"/>
</dbReference>
<dbReference type="InterPro" id="IPR008927">
    <property type="entry name" value="6-PGluconate_DH-like_C_sf"/>
</dbReference>
<dbReference type="UniPathway" id="UPA00028">
    <property type="reaction ID" value="UER00004"/>
</dbReference>
<evidence type="ECO:0000313" key="8">
    <source>
        <dbReference type="Proteomes" id="UP000001662"/>
    </source>
</evidence>
<evidence type="ECO:0000256" key="1">
    <source>
        <dbReference type="ARBA" id="ARBA00007870"/>
    </source>
</evidence>
<dbReference type="eggNOG" id="COG1893">
    <property type="taxonomic scope" value="Bacteria"/>
</dbReference>
<dbReference type="InterPro" id="IPR013328">
    <property type="entry name" value="6PGD_dom2"/>
</dbReference>
<dbReference type="PaxDb" id="610130-Closa_3049"/>
<dbReference type="Pfam" id="PF02558">
    <property type="entry name" value="ApbA"/>
    <property type="match status" value="1"/>
</dbReference>
<comment type="pathway">
    <text evidence="4">Cofactor biosynthesis; (R)-pantothenate biosynthesis; (R)-pantoate from 3-methyl-2-oxobutanoate: step 2/2.</text>
</comment>
<sequence>MSDHEKTTAIVGMGALGMLYASQISFALGPDSVFFLGDRERMDRYRQTPFTINGEPVSFRIQDCTKVLPVDFLIVAVKYNSLPSALDTMKSAIGPHTTILSVMNGIDSEEIIAQRFGEEKVLYCIAQGMDAMRFGSSLTYTLPGTLYLGTRTGGQESRLQDITQFFGRAGLPYVVEANIVKRLWGKFMLNVGINQSCMAFEMDYGGILAPGKAHDALIGAMEEVIALSQKEGIGLSEEDMGFYINLIKTLSPKSVPSMRQDGIARRYSEVEMFSGVVRRLAAKHGLSVPVNDMLYEKIKEMEAAY</sequence>
<dbReference type="InterPro" id="IPR036291">
    <property type="entry name" value="NAD(P)-bd_dom_sf"/>
</dbReference>
<dbReference type="STRING" id="610130.Closa_3049"/>
<keyword evidence="3 4" id="KW-0560">Oxidoreductase</keyword>
<evidence type="ECO:0000259" key="6">
    <source>
        <dbReference type="Pfam" id="PF08546"/>
    </source>
</evidence>
<dbReference type="InterPro" id="IPR003710">
    <property type="entry name" value="ApbA"/>
</dbReference>
<dbReference type="GO" id="GO:0005737">
    <property type="term" value="C:cytoplasm"/>
    <property type="evidence" value="ECO:0007669"/>
    <property type="project" value="TreeGrafter"/>
</dbReference>
<dbReference type="GO" id="GO:0008677">
    <property type="term" value="F:2-dehydropantoate 2-reductase activity"/>
    <property type="evidence" value="ECO:0007669"/>
    <property type="project" value="UniProtKB-EC"/>
</dbReference>
<organism evidence="7 8">
    <name type="scientific">Lacrimispora saccharolytica (strain ATCC 35040 / DSM 2544 / NRCC 2533 / WM1)</name>
    <name type="common">Clostridium saccharolyticum</name>
    <dbReference type="NCBI Taxonomy" id="610130"/>
    <lineage>
        <taxon>Bacteria</taxon>
        <taxon>Bacillati</taxon>
        <taxon>Bacillota</taxon>
        <taxon>Clostridia</taxon>
        <taxon>Lachnospirales</taxon>
        <taxon>Lachnospiraceae</taxon>
        <taxon>Lacrimispora</taxon>
    </lineage>
</organism>
<dbReference type="EMBL" id="CP002109">
    <property type="protein sequence ID" value="ADL05582.1"/>
    <property type="molecule type" value="Genomic_DNA"/>
</dbReference>
<dbReference type="RefSeq" id="WP_013273666.1">
    <property type="nucleotide sequence ID" value="NC_014376.1"/>
</dbReference>
<dbReference type="Proteomes" id="UP000001662">
    <property type="component" value="Chromosome"/>
</dbReference>
<evidence type="ECO:0000256" key="2">
    <source>
        <dbReference type="ARBA" id="ARBA00022857"/>
    </source>
</evidence>
<keyword evidence="4" id="KW-0566">Pantothenate biosynthesis</keyword>
<comment type="catalytic activity">
    <reaction evidence="4">
        <text>(R)-pantoate + NADP(+) = 2-dehydropantoate + NADPH + H(+)</text>
        <dbReference type="Rhea" id="RHEA:16233"/>
        <dbReference type="ChEBI" id="CHEBI:11561"/>
        <dbReference type="ChEBI" id="CHEBI:15378"/>
        <dbReference type="ChEBI" id="CHEBI:15980"/>
        <dbReference type="ChEBI" id="CHEBI:57783"/>
        <dbReference type="ChEBI" id="CHEBI:58349"/>
        <dbReference type="EC" id="1.1.1.169"/>
    </reaction>
</comment>
<dbReference type="Gene3D" id="3.40.50.720">
    <property type="entry name" value="NAD(P)-binding Rossmann-like Domain"/>
    <property type="match status" value="1"/>
</dbReference>
<dbReference type="KEGG" id="csh:Closa_3049"/>
<name>D9R7S8_LACSW</name>
<dbReference type="AlphaFoldDB" id="D9R7S8"/>
<evidence type="ECO:0000259" key="5">
    <source>
        <dbReference type="Pfam" id="PF02558"/>
    </source>
</evidence>
<dbReference type="EC" id="1.1.1.169" evidence="4"/>
<keyword evidence="2 4" id="KW-0521">NADP</keyword>
<dbReference type="SUPFAM" id="SSF48179">
    <property type="entry name" value="6-phosphogluconate dehydrogenase C-terminal domain-like"/>
    <property type="match status" value="1"/>
</dbReference>
<evidence type="ECO:0000256" key="3">
    <source>
        <dbReference type="ARBA" id="ARBA00023002"/>
    </source>
</evidence>
<comment type="function">
    <text evidence="4">Catalyzes the NADPH-dependent reduction of ketopantoate into pantoic acid.</text>
</comment>
<reference evidence="7" key="1">
    <citation type="submission" date="2010-07" db="EMBL/GenBank/DDBJ databases">
        <title>Complete sequence of Clostridium saccharolyticum WM1.</title>
        <authorList>
            <consortium name="US DOE Joint Genome Institute"/>
            <person name="Lucas S."/>
            <person name="Copeland A."/>
            <person name="Lapidus A."/>
            <person name="Cheng J.-F."/>
            <person name="Bruce D."/>
            <person name="Goodwin L."/>
            <person name="Pitluck S."/>
            <person name="Chertkov O."/>
            <person name="Detter J.C."/>
            <person name="Han C."/>
            <person name="Tapia R."/>
            <person name="Land M."/>
            <person name="Hauser L."/>
            <person name="Chang Y.-J."/>
            <person name="Jeffries C."/>
            <person name="Kyrpides N."/>
            <person name="Ivanova N."/>
            <person name="Mikhailova N."/>
            <person name="Mouttaki H."/>
            <person name="Lin L."/>
            <person name="Zhou J."/>
            <person name="Hemme C.L."/>
            <person name="Woyke T."/>
        </authorList>
    </citation>
    <scope>NUCLEOTIDE SEQUENCE [LARGE SCALE GENOMIC DNA]</scope>
    <source>
        <strain evidence="7">WM1</strain>
    </source>
</reference>
<feature type="domain" description="Ketopantoate reductase C-terminal" evidence="6">
    <location>
        <begin position="178"/>
        <end position="302"/>
    </location>
</feature>